<dbReference type="GO" id="GO:0051287">
    <property type="term" value="F:NAD binding"/>
    <property type="evidence" value="ECO:0007669"/>
    <property type="project" value="InterPro"/>
</dbReference>
<evidence type="ECO:0000313" key="22">
    <source>
        <dbReference type="Proteomes" id="UP000671910"/>
    </source>
</evidence>
<evidence type="ECO:0000256" key="7">
    <source>
        <dbReference type="ARBA" id="ARBA00022430"/>
    </source>
</evidence>
<comment type="caution">
    <text evidence="16">Lacks conserved residue(s) required for the propagation of feature annotation.</text>
</comment>
<organism evidence="20 22">
    <name type="scientific">Xiamenia xianingshaonis</name>
    <dbReference type="NCBI Taxonomy" id="2682776"/>
    <lineage>
        <taxon>Bacteria</taxon>
        <taxon>Bacillati</taxon>
        <taxon>Actinomycetota</taxon>
        <taxon>Coriobacteriia</taxon>
        <taxon>Eggerthellales</taxon>
        <taxon>Eggerthellaceae</taxon>
        <taxon>Xiamenia</taxon>
    </lineage>
</organism>
<feature type="binding site" evidence="16">
    <location>
        <position position="99"/>
    </location>
    <ligand>
        <name>substrate</name>
    </ligand>
</feature>
<evidence type="ECO:0000256" key="6">
    <source>
        <dbReference type="ARBA" id="ARBA00011738"/>
    </source>
</evidence>
<evidence type="ECO:0000256" key="10">
    <source>
        <dbReference type="ARBA" id="ARBA00022723"/>
    </source>
</evidence>
<dbReference type="Proteomes" id="UP000671910">
    <property type="component" value="Chromosome"/>
</dbReference>
<comment type="pathway">
    <text evidence="4 16 17">Amino-acid biosynthesis; L-leucine biosynthesis; L-leucine from 3-methyl-2-oxobutanoate: step 3/4.</text>
</comment>
<proteinExistence type="inferred from homology"/>
<feature type="binding site" evidence="16">
    <location>
        <position position="258"/>
    </location>
    <ligand>
        <name>Mg(2+)</name>
        <dbReference type="ChEBI" id="CHEBI:18420"/>
    </ligand>
</feature>
<dbReference type="PANTHER" id="PTHR42979">
    <property type="entry name" value="3-ISOPROPYLMALATE DEHYDROGENASE"/>
    <property type="match status" value="1"/>
</dbReference>
<dbReference type="EMBL" id="WPCR01000001">
    <property type="protein sequence ID" value="NHM13416.1"/>
    <property type="molecule type" value="Genomic_DNA"/>
</dbReference>
<comment type="cofactor">
    <cofactor evidence="2">
        <name>Mn(2+)</name>
        <dbReference type="ChEBI" id="CHEBI:29035"/>
    </cofactor>
</comment>
<comment type="catalytic activity">
    <reaction evidence="1 16 17">
        <text>(2R,3S)-3-isopropylmalate + NAD(+) = 4-methyl-2-oxopentanoate + CO2 + NADH</text>
        <dbReference type="Rhea" id="RHEA:32271"/>
        <dbReference type="ChEBI" id="CHEBI:16526"/>
        <dbReference type="ChEBI" id="CHEBI:17865"/>
        <dbReference type="ChEBI" id="CHEBI:35121"/>
        <dbReference type="ChEBI" id="CHEBI:57540"/>
        <dbReference type="ChEBI" id="CHEBI:57945"/>
        <dbReference type="EC" id="1.1.1.85"/>
    </reaction>
</comment>
<evidence type="ECO:0000256" key="5">
    <source>
        <dbReference type="ARBA" id="ARBA00008319"/>
    </source>
</evidence>
<evidence type="ECO:0000256" key="17">
    <source>
        <dbReference type="RuleBase" id="RU004445"/>
    </source>
</evidence>
<keyword evidence="12 16" id="KW-0560">Oxidoreductase</keyword>
<keyword evidence="21" id="KW-1185">Reference proteome</keyword>
<keyword evidence="7 16" id="KW-0432">Leucine biosynthesis</keyword>
<sequence>MTTNYQICLLPGDGIGPEIIAEGVKVLDAVGEKYGVGFTYDEALIGGCAIDATGTALPAETIQAAKASDAVLLAAVGGPKWDTTDPEKPRPEQGLLGIRKELGLYCNLRPVQIFDVLAGASTLRPEVVAGVDLMIVRELTGGLYFGKRERVFDKDGAGVGGAAGQYAYDTLEYSEFEIERIARQAFEIARKRRSKVTSVDKANVLETSRMWREVVHRIHDADYADVELEDLLVDNTAMQLINRPADFDVVVTENMFGDILSDEAAQITGSLGMLASASLGDGVALYEPSHGSAPDIAGRGIANPIAQILSVEMMLRYSLNMPEAADDVRRAVTDVLDAGFRTGDIKDADTPEDKVVGTEAMGTLVAERI</sequence>
<comment type="cofactor">
    <cofactor evidence="16 17">
        <name>Mg(2+)</name>
        <dbReference type="ChEBI" id="CHEBI:18420"/>
    </cofactor>
    <cofactor evidence="16 17">
        <name>Mn(2+)</name>
        <dbReference type="ChEBI" id="CHEBI:29035"/>
    </cofactor>
    <text evidence="16 17">Binds 1 Mg(2+) or Mn(2+) ion per subunit.</text>
</comment>
<dbReference type="HAMAP" id="MF_01033">
    <property type="entry name" value="LeuB_type1"/>
    <property type="match status" value="1"/>
</dbReference>
<feature type="site" description="Important for catalysis" evidence="16">
    <location>
        <position position="201"/>
    </location>
</feature>
<name>A0A9E6SUJ5_9ACTN</name>
<dbReference type="GO" id="GO:0009098">
    <property type="term" value="P:L-leucine biosynthetic process"/>
    <property type="evidence" value="ECO:0007669"/>
    <property type="project" value="UniProtKB-UniRule"/>
</dbReference>
<dbReference type="RefSeq" id="WP_166338238.1">
    <property type="nucleotide sequence ID" value="NZ_CP072829.1"/>
</dbReference>
<keyword evidence="10 16" id="KW-0479">Metal-binding</keyword>
<dbReference type="AlphaFoldDB" id="A0A9E6SUJ5"/>
<dbReference type="InterPro" id="IPR019818">
    <property type="entry name" value="IsoCit/isopropylmalate_DH_CS"/>
</dbReference>
<evidence type="ECO:0000256" key="1">
    <source>
        <dbReference type="ARBA" id="ARBA00000624"/>
    </source>
</evidence>
<evidence type="ECO:0000256" key="14">
    <source>
        <dbReference type="ARBA" id="ARBA00023304"/>
    </source>
</evidence>
<feature type="binding site" evidence="16">
    <location>
        <position position="137"/>
    </location>
    <ligand>
        <name>substrate</name>
    </ligand>
</feature>
<dbReference type="Gene3D" id="3.40.718.10">
    <property type="entry name" value="Isopropylmalate Dehydrogenase"/>
    <property type="match status" value="1"/>
</dbReference>
<keyword evidence="14 16" id="KW-0100">Branched-chain amino acid biosynthesis</keyword>
<gene>
    <name evidence="16 20" type="primary">leuB</name>
    <name evidence="19" type="ORF">GMI68_01295</name>
    <name evidence="20" type="ORF">J7S26_00805</name>
</gene>
<evidence type="ECO:0000256" key="9">
    <source>
        <dbReference type="ARBA" id="ARBA00022605"/>
    </source>
</evidence>
<dbReference type="InterPro" id="IPR024084">
    <property type="entry name" value="IsoPropMal-DH-like_dom"/>
</dbReference>
<dbReference type="SMART" id="SM01329">
    <property type="entry name" value="Iso_dh"/>
    <property type="match status" value="1"/>
</dbReference>
<feature type="site" description="Important for catalysis" evidence="16">
    <location>
        <position position="144"/>
    </location>
</feature>
<dbReference type="SUPFAM" id="SSF53659">
    <property type="entry name" value="Isocitrate/Isopropylmalate dehydrogenase-like"/>
    <property type="match status" value="1"/>
</dbReference>
<dbReference type="EMBL" id="CP072829">
    <property type="protein sequence ID" value="QTU84504.1"/>
    <property type="molecule type" value="Genomic_DNA"/>
</dbReference>
<keyword evidence="8 16" id="KW-0963">Cytoplasm</keyword>
<dbReference type="FunFam" id="3.40.718.10:FF:000028">
    <property type="entry name" value="3-isopropylmalate dehydrogenase"/>
    <property type="match status" value="1"/>
</dbReference>
<dbReference type="KEGG" id="ebz:J7S26_00805"/>
<comment type="subcellular location">
    <subcellularLocation>
        <location evidence="3 16">Cytoplasm</location>
    </subcellularLocation>
</comment>
<dbReference type="InterPro" id="IPR004429">
    <property type="entry name" value="Isopropylmalate_DH"/>
</dbReference>
<evidence type="ECO:0000313" key="20">
    <source>
        <dbReference type="EMBL" id="QTU84504.1"/>
    </source>
</evidence>
<feature type="binding site" evidence="16">
    <location>
        <position position="109"/>
    </location>
    <ligand>
        <name>substrate</name>
    </ligand>
</feature>
<feature type="domain" description="Isopropylmalate dehydrogenase-like" evidence="18">
    <location>
        <begin position="6"/>
        <end position="365"/>
    </location>
</feature>
<protein>
    <recommendedName>
        <fullName evidence="16">3-isopropylmalate dehydrogenase</fullName>
        <ecNumber evidence="16">1.1.1.85</ecNumber>
    </recommendedName>
    <alternativeName>
        <fullName evidence="16">3-IPM-DH</fullName>
    </alternativeName>
    <alternativeName>
        <fullName evidence="16">Beta-IPM dehydrogenase</fullName>
        <shortName evidence="16">IMDH</shortName>
    </alternativeName>
</protein>
<dbReference type="GO" id="GO:0003862">
    <property type="term" value="F:3-isopropylmalate dehydrogenase activity"/>
    <property type="evidence" value="ECO:0007669"/>
    <property type="project" value="UniProtKB-UniRule"/>
</dbReference>
<comment type="subunit">
    <text evidence="6 16 17">Homodimer.</text>
</comment>
<reference evidence="20" key="2">
    <citation type="submission" date="2021-04" db="EMBL/GenBank/DDBJ databases">
        <title>Novel species in family Eggerthellaceae.</title>
        <authorList>
            <person name="Zhang G."/>
        </authorList>
    </citation>
    <scope>NUCLEOTIDE SEQUENCE</scope>
    <source>
        <strain evidence="20">Zg-886</strain>
    </source>
</reference>
<comment type="similarity">
    <text evidence="5 16">Belongs to the isocitrate and isopropylmalate dehydrogenases family. LeuB type 1 subfamily.</text>
</comment>
<evidence type="ECO:0000256" key="15">
    <source>
        <dbReference type="ARBA" id="ARBA00023577"/>
    </source>
</evidence>
<keyword evidence="11 16" id="KW-0460">Magnesium</keyword>
<feature type="binding site" evidence="16">
    <location>
        <begin position="291"/>
        <end position="303"/>
    </location>
    <ligand>
        <name>NAD(+)</name>
        <dbReference type="ChEBI" id="CHEBI:57540"/>
    </ligand>
</feature>
<dbReference type="PROSITE" id="PS00470">
    <property type="entry name" value="IDH_IMDH"/>
    <property type="match status" value="1"/>
</dbReference>
<keyword evidence="16" id="KW-0464">Manganese</keyword>
<keyword evidence="9 16" id="KW-0028">Amino-acid biosynthesis</keyword>
<evidence type="ECO:0000256" key="3">
    <source>
        <dbReference type="ARBA" id="ARBA00004496"/>
    </source>
</evidence>
<accession>A0A9E6SUJ5</accession>
<evidence type="ECO:0000256" key="4">
    <source>
        <dbReference type="ARBA" id="ARBA00004762"/>
    </source>
</evidence>
<dbReference type="Pfam" id="PF00180">
    <property type="entry name" value="Iso_dh"/>
    <property type="match status" value="1"/>
</dbReference>
<evidence type="ECO:0000256" key="2">
    <source>
        <dbReference type="ARBA" id="ARBA00001936"/>
    </source>
</evidence>
<dbReference type="EC" id="1.1.1.85" evidence="16"/>
<comment type="function">
    <text evidence="15 16 17">Catalyzes the oxidation of 3-carboxy-2-hydroxy-4-methylpentanoate (3-isopropylmalate) to 3-carboxy-4-methyl-2-oxopentanoate. The product decarboxylates to 4-methyl-2 oxopentanoate.</text>
</comment>
<dbReference type="Proteomes" id="UP000636394">
    <property type="component" value="Unassembled WGS sequence"/>
</dbReference>
<evidence type="ECO:0000256" key="8">
    <source>
        <dbReference type="ARBA" id="ARBA00022490"/>
    </source>
</evidence>
<dbReference type="GO" id="GO:0000287">
    <property type="term" value="F:magnesium ion binding"/>
    <property type="evidence" value="ECO:0007669"/>
    <property type="project" value="InterPro"/>
</dbReference>
<dbReference type="PANTHER" id="PTHR42979:SF1">
    <property type="entry name" value="3-ISOPROPYLMALATE DEHYDROGENASE"/>
    <property type="match status" value="1"/>
</dbReference>
<dbReference type="GO" id="GO:0005829">
    <property type="term" value="C:cytosol"/>
    <property type="evidence" value="ECO:0007669"/>
    <property type="project" value="TreeGrafter"/>
</dbReference>
<evidence type="ECO:0000256" key="16">
    <source>
        <dbReference type="HAMAP-Rule" id="MF_01033"/>
    </source>
</evidence>
<dbReference type="NCBIfam" id="TIGR00169">
    <property type="entry name" value="leuB"/>
    <property type="match status" value="1"/>
</dbReference>
<feature type="binding site" evidence="16">
    <location>
        <position position="234"/>
    </location>
    <ligand>
        <name>Mg(2+)</name>
        <dbReference type="ChEBI" id="CHEBI:18420"/>
    </ligand>
</feature>
<keyword evidence="13 16" id="KW-0520">NAD</keyword>
<evidence type="ECO:0000256" key="13">
    <source>
        <dbReference type="ARBA" id="ARBA00023027"/>
    </source>
</evidence>
<reference evidence="19 21" key="1">
    <citation type="submission" date="2019-11" db="EMBL/GenBank/DDBJ databases">
        <title>Eggerthellaceae novel genus isolated from the rectal contents of marmort.</title>
        <authorList>
            <person name="Zhang G."/>
        </authorList>
    </citation>
    <scope>NUCLEOTIDE SEQUENCE [LARGE SCALE GENOMIC DNA]</scope>
    <source>
        <strain evidence="21">zg-886</strain>
        <strain evidence="19">Zg-886</strain>
    </source>
</reference>
<evidence type="ECO:0000256" key="12">
    <source>
        <dbReference type="ARBA" id="ARBA00023002"/>
    </source>
</evidence>
<evidence type="ECO:0000256" key="11">
    <source>
        <dbReference type="ARBA" id="ARBA00022842"/>
    </source>
</evidence>
<evidence type="ECO:0000259" key="18">
    <source>
        <dbReference type="SMART" id="SM01329"/>
    </source>
</evidence>
<feature type="binding site" evidence="16">
    <location>
        <position position="234"/>
    </location>
    <ligand>
        <name>substrate</name>
    </ligand>
</feature>
<evidence type="ECO:0000313" key="21">
    <source>
        <dbReference type="Proteomes" id="UP000636394"/>
    </source>
</evidence>
<feature type="binding site" evidence="16">
    <location>
        <position position="262"/>
    </location>
    <ligand>
        <name>Mg(2+)</name>
        <dbReference type="ChEBI" id="CHEBI:18420"/>
    </ligand>
</feature>
<evidence type="ECO:0000313" key="19">
    <source>
        <dbReference type="EMBL" id="NHM13416.1"/>
    </source>
</evidence>